<dbReference type="PANTHER" id="PTHR13581">
    <property type="entry name" value="MRG-BINDING PROTEIN"/>
    <property type="match status" value="1"/>
</dbReference>
<evidence type="ECO:0000256" key="2">
    <source>
        <dbReference type="ARBA" id="ARBA00007117"/>
    </source>
</evidence>
<dbReference type="GO" id="GO:0035267">
    <property type="term" value="C:NuA4 histone acetyltransferase complex"/>
    <property type="evidence" value="ECO:0007669"/>
    <property type="project" value="TreeGrafter"/>
</dbReference>
<evidence type="ECO:0000313" key="10">
    <source>
        <dbReference type="Proteomes" id="UP001166286"/>
    </source>
</evidence>
<keyword evidence="10" id="KW-1185">Reference proteome</keyword>
<feature type="compositionally biased region" description="Basic and acidic residues" evidence="8">
    <location>
        <begin position="249"/>
        <end position="260"/>
    </location>
</feature>
<protein>
    <recommendedName>
        <fullName evidence="11">CT20 family protein</fullName>
    </recommendedName>
</protein>
<dbReference type="EMBL" id="JAFEKC020000023">
    <property type="protein sequence ID" value="KAK0507527.1"/>
    <property type="molecule type" value="Genomic_DNA"/>
</dbReference>
<sequence length="278" mass="30611">MPPRKRAARTARRDSTASGDAVEQPVEDASTPPEAESARDHVIASDPWTDEQETSLFKGMIKWKPVGMHKHFRMIAISENLKSHGYNGYESPDLAHTRIPGIWNKLGSLYNLEALDIREDVMGDVFYPFSLPDEEYGDRILASRIEPDGSSTPPSLPHLLAGPSINERRVTRRHSTVDDTDDPRSSPASAYGQKSGRSTRASKGTRLSHLAEVLNVGGRGSKASPDQGTEDDQKGEEDDDDAMEEDEDNSKAAEPKESSKALKSLASKNTTRRSGRKR</sequence>
<keyword evidence="3" id="KW-0156">Chromatin regulator</keyword>
<evidence type="ECO:0000256" key="6">
    <source>
        <dbReference type="ARBA" id="ARBA00023242"/>
    </source>
</evidence>
<comment type="similarity">
    <text evidence="2">Belongs to the EAF7 family.</text>
</comment>
<keyword evidence="4" id="KW-0805">Transcription regulation</keyword>
<dbReference type="AlphaFoldDB" id="A0AA39QQX0"/>
<feature type="compositionally biased region" description="Basic residues" evidence="8">
    <location>
        <begin position="1"/>
        <end position="10"/>
    </location>
</feature>
<evidence type="ECO:0000256" key="3">
    <source>
        <dbReference type="ARBA" id="ARBA00022853"/>
    </source>
</evidence>
<accession>A0AA39QQX0</accession>
<evidence type="ECO:0000256" key="4">
    <source>
        <dbReference type="ARBA" id="ARBA00023015"/>
    </source>
</evidence>
<evidence type="ECO:0008006" key="11">
    <source>
        <dbReference type="Google" id="ProtNLM"/>
    </source>
</evidence>
<dbReference type="GO" id="GO:0006357">
    <property type="term" value="P:regulation of transcription by RNA polymerase II"/>
    <property type="evidence" value="ECO:0007669"/>
    <property type="project" value="TreeGrafter"/>
</dbReference>
<gene>
    <name evidence="9" type="ORF">JMJ35_010050</name>
</gene>
<dbReference type="Pfam" id="PF07904">
    <property type="entry name" value="Eaf7"/>
    <property type="match status" value="1"/>
</dbReference>
<evidence type="ECO:0000313" key="9">
    <source>
        <dbReference type="EMBL" id="KAK0507527.1"/>
    </source>
</evidence>
<evidence type="ECO:0000256" key="1">
    <source>
        <dbReference type="ARBA" id="ARBA00004123"/>
    </source>
</evidence>
<dbReference type="GO" id="GO:0006325">
    <property type="term" value="P:chromatin organization"/>
    <property type="evidence" value="ECO:0007669"/>
    <property type="project" value="UniProtKB-KW"/>
</dbReference>
<comment type="caution">
    <text evidence="9">The sequence shown here is derived from an EMBL/GenBank/DDBJ whole genome shotgun (WGS) entry which is preliminary data.</text>
</comment>
<feature type="region of interest" description="Disordered" evidence="8">
    <location>
        <begin position="144"/>
        <end position="278"/>
    </location>
</feature>
<reference evidence="9" key="1">
    <citation type="submission" date="2023-03" db="EMBL/GenBank/DDBJ databases">
        <title>Complete genome of Cladonia borealis.</title>
        <authorList>
            <person name="Park H."/>
        </authorList>
    </citation>
    <scope>NUCLEOTIDE SEQUENCE</scope>
    <source>
        <strain evidence="9">ANT050790</strain>
    </source>
</reference>
<keyword evidence="6" id="KW-0539">Nucleus</keyword>
<evidence type="ECO:0000256" key="5">
    <source>
        <dbReference type="ARBA" id="ARBA00023163"/>
    </source>
</evidence>
<dbReference type="InterPro" id="IPR012423">
    <property type="entry name" value="Eaf7/MRGBP"/>
</dbReference>
<comment type="subcellular location">
    <subcellularLocation>
        <location evidence="1">Nucleus</location>
    </subcellularLocation>
</comment>
<dbReference type="Proteomes" id="UP001166286">
    <property type="component" value="Unassembled WGS sequence"/>
</dbReference>
<proteinExistence type="inferred from homology"/>
<evidence type="ECO:0000256" key="8">
    <source>
        <dbReference type="SAM" id="MobiDB-lite"/>
    </source>
</evidence>
<name>A0AA39QQX0_9LECA</name>
<dbReference type="GO" id="GO:0005634">
    <property type="term" value="C:nucleus"/>
    <property type="evidence" value="ECO:0007669"/>
    <property type="project" value="UniProtKB-SubCell"/>
</dbReference>
<feature type="region of interest" description="Disordered" evidence="8">
    <location>
        <begin position="1"/>
        <end position="49"/>
    </location>
</feature>
<evidence type="ECO:0000256" key="7">
    <source>
        <dbReference type="ARBA" id="ARBA00025178"/>
    </source>
</evidence>
<keyword evidence="5" id="KW-0804">Transcription</keyword>
<feature type="compositionally biased region" description="Acidic residues" evidence="8">
    <location>
        <begin position="228"/>
        <end position="248"/>
    </location>
</feature>
<organism evidence="9 10">
    <name type="scientific">Cladonia borealis</name>
    <dbReference type="NCBI Taxonomy" id="184061"/>
    <lineage>
        <taxon>Eukaryota</taxon>
        <taxon>Fungi</taxon>
        <taxon>Dikarya</taxon>
        <taxon>Ascomycota</taxon>
        <taxon>Pezizomycotina</taxon>
        <taxon>Lecanoromycetes</taxon>
        <taxon>OSLEUM clade</taxon>
        <taxon>Lecanoromycetidae</taxon>
        <taxon>Lecanorales</taxon>
        <taxon>Lecanorineae</taxon>
        <taxon>Cladoniaceae</taxon>
        <taxon>Cladonia</taxon>
    </lineage>
</organism>
<comment type="function">
    <text evidence="7">Component of the NuA4 histone acetyltransferase complex which is involved in transcriptional activation of selected genes principally by acetylation of nucleosomal histone H4 and H2A. The NuA4 complex is also involved in DNA repair.</text>
</comment>
<dbReference type="PANTHER" id="PTHR13581:SF5">
    <property type="entry name" value="MRG_MORF4L-BINDING PROTEIN"/>
    <property type="match status" value="1"/>
</dbReference>